<dbReference type="GO" id="GO:0034599">
    <property type="term" value="P:cellular response to oxidative stress"/>
    <property type="evidence" value="ECO:0007669"/>
    <property type="project" value="InterPro"/>
</dbReference>
<dbReference type="SUPFAM" id="SSF55469">
    <property type="entry name" value="FMN-dependent nitroreductase-like"/>
    <property type="match status" value="1"/>
</dbReference>
<dbReference type="FunFam" id="3.40.109.10:FF:000001">
    <property type="entry name" value="Nitroreductase family"/>
    <property type="match status" value="1"/>
</dbReference>
<evidence type="ECO:0000313" key="5">
    <source>
        <dbReference type="EMBL" id="KAB2333495.1"/>
    </source>
</evidence>
<reference evidence="5 6" key="1">
    <citation type="journal article" date="2014" name="Arch. Microbiol.">
        <title>Bacillus mesophilum sp. nov., strain IITR-54T, a novel 4-chlorobiphenyl dechlorinating bacterium.</title>
        <authorList>
            <person name="Manickam N."/>
            <person name="Singh N.K."/>
            <person name="Bajaj A."/>
            <person name="Kumar R.M."/>
            <person name="Kaur G."/>
            <person name="Kaur N."/>
            <person name="Bala M."/>
            <person name="Kumar A."/>
            <person name="Mayilraj S."/>
        </authorList>
    </citation>
    <scope>NUCLEOTIDE SEQUENCE [LARGE SCALE GENOMIC DNA]</scope>
    <source>
        <strain evidence="5 6">IITR-54</strain>
    </source>
</reference>
<dbReference type="GO" id="GO:0005737">
    <property type="term" value="C:cytoplasm"/>
    <property type="evidence" value="ECO:0007669"/>
    <property type="project" value="UniProtKB-SubCell"/>
</dbReference>
<evidence type="ECO:0000256" key="2">
    <source>
        <dbReference type="ARBA" id="ARBA00022490"/>
    </source>
</evidence>
<comment type="caution">
    <text evidence="5">The sequence shown here is derived from an EMBL/GenBank/DDBJ whole genome shotgun (WGS) entry which is preliminary data.</text>
</comment>
<dbReference type="EMBL" id="WBOT01000002">
    <property type="protein sequence ID" value="KAB2333495.1"/>
    <property type="molecule type" value="Genomic_DNA"/>
</dbReference>
<dbReference type="OrthoDB" id="9810617at2"/>
<evidence type="ECO:0000256" key="1">
    <source>
        <dbReference type="ARBA" id="ARBA00004496"/>
    </source>
</evidence>
<dbReference type="GO" id="GO:0016491">
    <property type="term" value="F:oxidoreductase activity"/>
    <property type="evidence" value="ECO:0007669"/>
    <property type="project" value="UniProtKB-KW"/>
</dbReference>
<evidence type="ECO:0000313" key="6">
    <source>
        <dbReference type="Proteomes" id="UP000441354"/>
    </source>
</evidence>
<evidence type="ECO:0000256" key="3">
    <source>
        <dbReference type="ARBA" id="ARBA00023002"/>
    </source>
</evidence>
<dbReference type="Pfam" id="PF00881">
    <property type="entry name" value="Nitroreductase"/>
    <property type="match status" value="1"/>
</dbReference>
<dbReference type="CDD" id="cd02140">
    <property type="entry name" value="Frm2-like"/>
    <property type="match status" value="1"/>
</dbReference>
<feature type="domain" description="Nitroreductase" evidence="4">
    <location>
        <begin position="9"/>
        <end position="178"/>
    </location>
</feature>
<dbReference type="Gene3D" id="3.40.109.10">
    <property type="entry name" value="NADH Oxidase"/>
    <property type="match status" value="1"/>
</dbReference>
<dbReference type="PANTHER" id="PTHR43035">
    <property type="entry name" value="FATTY ACID REPRESSION MUTANT PROTEIN 2-RELATED"/>
    <property type="match status" value="1"/>
</dbReference>
<gene>
    <name evidence="5" type="ORF">F7732_05210</name>
</gene>
<dbReference type="PANTHER" id="PTHR43035:SF1">
    <property type="entry name" value="FATTY ACID REPRESSION MUTANT PROTEIN 2-RELATED"/>
    <property type="match status" value="1"/>
</dbReference>
<keyword evidence="3" id="KW-0560">Oxidoreductase</keyword>
<accession>A0A7V7RME1</accession>
<organism evidence="5 6">
    <name type="scientific">Bacillus mesophilum</name>
    <dbReference type="NCBI Taxonomy" id="1071718"/>
    <lineage>
        <taxon>Bacteria</taxon>
        <taxon>Bacillati</taxon>
        <taxon>Bacillota</taxon>
        <taxon>Bacilli</taxon>
        <taxon>Bacillales</taxon>
        <taxon>Bacillaceae</taxon>
        <taxon>Bacillus</taxon>
    </lineage>
</organism>
<dbReference type="RefSeq" id="WP_066444749.1">
    <property type="nucleotide sequence ID" value="NZ_WBOT01000002.1"/>
</dbReference>
<sequence>MSSAFFNAIKNRRSIYGISKEHVASNEAIKEIIHEAVLHTPSSFNSQSTRVVLLLGENHDKVWELTKDALRKVVPAENFSPTDEKINSFKAGYGTVLFYEDQQVVKGLQEDFALYADNFPVWSEHTSAMHQFVIWTALEELGFGASLQHYNPLIDESIQQEWSIPSSWKLIAQMPFGKPTIAPGEKDFKPLEERIKIFE</sequence>
<keyword evidence="6" id="KW-1185">Reference proteome</keyword>
<comment type="subcellular location">
    <subcellularLocation>
        <location evidence="1">Cytoplasm</location>
    </subcellularLocation>
</comment>
<dbReference type="AlphaFoldDB" id="A0A7V7RME1"/>
<dbReference type="InterPro" id="IPR029479">
    <property type="entry name" value="Nitroreductase"/>
</dbReference>
<dbReference type="InterPro" id="IPR000415">
    <property type="entry name" value="Nitroreductase-like"/>
</dbReference>
<name>A0A7V7RME1_9BACI</name>
<proteinExistence type="predicted"/>
<evidence type="ECO:0000259" key="4">
    <source>
        <dbReference type="Pfam" id="PF00881"/>
    </source>
</evidence>
<keyword evidence="2" id="KW-0963">Cytoplasm</keyword>
<dbReference type="InterPro" id="IPR033877">
    <property type="entry name" value="Frm2/Hbn1"/>
</dbReference>
<protein>
    <submittedName>
        <fullName evidence="5">Nitroreductase family protein</fullName>
    </submittedName>
</protein>
<dbReference type="Proteomes" id="UP000441354">
    <property type="component" value="Unassembled WGS sequence"/>
</dbReference>